<organism evidence="1">
    <name type="scientific">Odontella aurita</name>
    <dbReference type="NCBI Taxonomy" id="265563"/>
    <lineage>
        <taxon>Eukaryota</taxon>
        <taxon>Sar</taxon>
        <taxon>Stramenopiles</taxon>
        <taxon>Ochrophyta</taxon>
        <taxon>Bacillariophyta</taxon>
        <taxon>Mediophyceae</taxon>
        <taxon>Biddulphiophycidae</taxon>
        <taxon>Eupodiscales</taxon>
        <taxon>Odontellaceae</taxon>
        <taxon>Odontella</taxon>
    </lineage>
</organism>
<sequence length="104" mass="11989">MPAEFVASESSKQKYIIQMHNDHCHLPTRKYLWKRICQRTDSLGEHGKTNEGIIFYVVPRPGKVVPSDRSIHTDKVASGLSSKCRHLFDYWTIDHAEFGMCIDP</sequence>
<name>A0A7S4IVE6_9STRA</name>
<proteinExistence type="predicted"/>
<protein>
    <submittedName>
        <fullName evidence="1">Uncharacterized protein</fullName>
    </submittedName>
</protein>
<dbReference type="EMBL" id="HBKQ01023160">
    <property type="protein sequence ID" value="CAE2240762.1"/>
    <property type="molecule type" value="Transcribed_RNA"/>
</dbReference>
<dbReference type="AlphaFoldDB" id="A0A7S4IVE6"/>
<evidence type="ECO:0000313" key="1">
    <source>
        <dbReference type="EMBL" id="CAE2240762.1"/>
    </source>
</evidence>
<accession>A0A7S4IVE6</accession>
<reference evidence="1" key="1">
    <citation type="submission" date="2021-01" db="EMBL/GenBank/DDBJ databases">
        <authorList>
            <person name="Corre E."/>
            <person name="Pelletier E."/>
            <person name="Niang G."/>
            <person name="Scheremetjew M."/>
            <person name="Finn R."/>
            <person name="Kale V."/>
            <person name="Holt S."/>
            <person name="Cochrane G."/>
            <person name="Meng A."/>
            <person name="Brown T."/>
            <person name="Cohen L."/>
        </authorList>
    </citation>
    <scope>NUCLEOTIDE SEQUENCE</scope>
    <source>
        <strain evidence="1">Isolate 1302-5</strain>
    </source>
</reference>
<gene>
    <name evidence="1" type="ORF">OAUR00152_LOCUS15779</name>
</gene>